<proteinExistence type="predicted"/>
<sequence length="531" mass="59522">MTDNAQSTSLLPPANSCEAMRLNLDVLLHVIEVCKPPEGCALIQTCRVLYAEGPKYLLKQTIRLENWTRLLRFLSFLEPKVQMPTQSGLPGDPPQQQRRHHLVHSLKFSIGPYPTIAILENDPVGLRYAAESMAEHQVALRALVAALPCMTALSSLTIWYSEAFFCSHGPNLVAAFAALTSLHTLEVFYGGYRTVRMLRELQSSLVHACIDFNGSGNTPFFNELPLEDWPAHHPTLMLAHSADTLETLKCRRWRTHPRIAPSPNTTPVYPRMRELSIDHSTLPVTIAYIRAYPNLTSFSFSSGLPPHELHVYPDYPQPEACREQREANVAAQLREQLTWERLEWVSASSVDLYMLGLTCRVPHVTVQQLASFAVLAPTLEHLRPTRMDVEWGPLGYAKAAVEDVHAALSGPGASQLKSLSIQFELYRAQRNLDIGSLLYALIPSLSHTSLEELRIRIWAAYLDTSKGTPRKGKALCTAERALNTFDAEAYLHQCTSALSSLREAEVSIEALRDKKRKTQLVEGQIRSDEWS</sequence>
<name>A0AAD7XF67_9APHY</name>
<dbReference type="EMBL" id="JAPEVG010000031">
    <property type="protein sequence ID" value="KAJ8494824.1"/>
    <property type="molecule type" value="Genomic_DNA"/>
</dbReference>
<keyword evidence="2" id="KW-1185">Reference proteome</keyword>
<comment type="caution">
    <text evidence="1">The sequence shown here is derived from an EMBL/GenBank/DDBJ whole genome shotgun (WGS) entry which is preliminary data.</text>
</comment>
<gene>
    <name evidence="1" type="ORF">ONZ51_g2066</name>
</gene>
<accession>A0AAD7XF67</accession>
<organism evidence="1 2">
    <name type="scientific">Trametes cubensis</name>
    <dbReference type="NCBI Taxonomy" id="1111947"/>
    <lineage>
        <taxon>Eukaryota</taxon>
        <taxon>Fungi</taxon>
        <taxon>Dikarya</taxon>
        <taxon>Basidiomycota</taxon>
        <taxon>Agaricomycotina</taxon>
        <taxon>Agaricomycetes</taxon>
        <taxon>Polyporales</taxon>
        <taxon>Polyporaceae</taxon>
        <taxon>Trametes</taxon>
    </lineage>
</organism>
<evidence type="ECO:0000313" key="2">
    <source>
        <dbReference type="Proteomes" id="UP001215151"/>
    </source>
</evidence>
<protein>
    <submittedName>
        <fullName evidence="1">Uncharacterized protein</fullName>
    </submittedName>
</protein>
<dbReference type="Proteomes" id="UP001215151">
    <property type="component" value="Unassembled WGS sequence"/>
</dbReference>
<evidence type="ECO:0000313" key="1">
    <source>
        <dbReference type="EMBL" id="KAJ8494824.1"/>
    </source>
</evidence>
<reference evidence="1" key="1">
    <citation type="submission" date="2022-11" db="EMBL/GenBank/DDBJ databases">
        <title>Genome Sequence of Cubamyces cubensis.</title>
        <authorList>
            <person name="Buettner E."/>
        </authorList>
    </citation>
    <scope>NUCLEOTIDE SEQUENCE</scope>
    <source>
        <strain evidence="1">MPL-01</strain>
    </source>
</reference>
<dbReference type="AlphaFoldDB" id="A0AAD7XF67"/>